<dbReference type="eggNOG" id="KOG3348">
    <property type="taxonomic scope" value="Eukaryota"/>
</dbReference>
<dbReference type="AlphaFoldDB" id="S9VWF5"/>
<dbReference type="Proteomes" id="UP000015464">
    <property type="component" value="Unassembled WGS sequence"/>
</dbReference>
<accession>S9VWF5</accession>
<dbReference type="PANTHER" id="PTHR46188:SF1">
    <property type="entry name" value="BOLA-LIKE PROTEIN 3"/>
    <property type="match status" value="1"/>
</dbReference>
<dbReference type="RefSeq" id="XP_013024509.1">
    <property type="nucleotide sequence ID" value="XM_013169055.1"/>
</dbReference>
<keyword evidence="3" id="KW-1185">Reference proteome</keyword>
<dbReference type="STRING" id="653667.S9VWF5"/>
<dbReference type="Gene3D" id="3.30.300.90">
    <property type="entry name" value="BolA-like"/>
    <property type="match status" value="1"/>
</dbReference>
<protein>
    <submittedName>
        <fullName evidence="2">Eukaryotic protein</fullName>
    </submittedName>
</protein>
<dbReference type="InterPro" id="IPR036065">
    <property type="entry name" value="BolA-like_sf"/>
</dbReference>
<dbReference type="OrthoDB" id="203381at2759"/>
<dbReference type="InterPro" id="IPR052275">
    <property type="entry name" value="Mt_Fe-S_assembly_factor"/>
</dbReference>
<organism evidence="2 3">
    <name type="scientific">Schizosaccharomyces cryophilus (strain OY26 / ATCC MYA-4695 / CBS 11777 / NBRC 106824 / NRRL Y48691)</name>
    <name type="common">Fission yeast</name>
    <dbReference type="NCBI Taxonomy" id="653667"/>
    <lineage>
        <taxon>Eukaryota</taxon>
        <taxon>Fungi</taxon>
        <taxon>Dikarya</taxon>
        <taxon>Ascomycota</taxon>
        <taxon>Taphrinomycotina</taxon>
        <taxon>Schizosaccharomycetes</taxon>
        <taxon>Schizosaccharomycetales</taxon>
        <taxon>Schizosaccharomycetaceae</taxon>
        <taxon>Schizosaccharomyces</taxon>
    </lineage>
</organism>
<comment type="similarity">
    <text evidence="1">Belongs to the BolA/IbaG family.</text>
</comment>
<evidence type="ECO:0000313" key="3">
    <source>
        <dbReference type="Proteomes" id="UP000015464"/>
    </source>
</evidence>
<evidence type="ECO:0000256" key="1">
    <source>
        <dbReference type="ARBA" id="ARBA00005578"/>
    </source>
</evidence>
<dbReference type="GeneID" id="25035209"/>
<sequence>MNSIRFCRWIKGPLKLMPHQGGGHFQKTFKRFSSTGGENRIRDILTEKLSPSSLRVIDVSGGCGSMYQIGKNTLSQHRMVNSILKEEIKGMHGLNLLTEVDEENSKDPTVSGKQ</sequence>
<dbReference type="PANTHER" id="PTHR46188">
    <property type="entry name" value="BOLA-LIKE PROTEIN 3"/>
    <property type="match status" value="1"/>
</dbReference>
<dbReference type="HOGENOM" id="CLU_2122491_0_0_1"/>
<dbReference type="GO" id="GO:0005759">
    <property type="term" value="C:mitochondrial matrix"/>
    <property type="evidence" value="ECO:0007669"/>
    <property type="project" value="TreeGrafter"/>
</dbReference>
<dbReference type="SUPFAM" id="SSF82657">
    <property type="entry name" value="BolA-like"/>
    <property type="match status" value="1"/>
</dbReference>
<dbReference type="OMA" id="RVWNGPN"/>
<proteinExistence type="inferred from homology"/>
<evidence type="ECO:0000313" key="2">
    <source>
        <dbReference type="EMBL" id="EPY50579.1"/>
    </source>
</evidence>
<gene>
    <name evidence="2" type="ORF">SPOG_00878</name>
</gene>
<reference evidence="2 3" key="1">
    <citation type="journal article" date="2011" name="Science">
        <title>Comparative functional genomics of the fission yeasts.</title>
        <authorList>
            <person name="Rhind N."/>
            <person name="Chen Z."/>
            <person name="Yassour M."/>
            <person name="Thompson D.A."/>
            <person name="Haas B.J."/>
            <person name="Habib N."/>
            <person name="Wapinski I."/>
            <person name="Roy S."/>
            <person name="Lin M.F."/>
            <person name="Heiman D.I."/>
            <person name="Young S.K."/>
            <person name="Furuya K."/>
            <person name="Guo Y."/>
            <person name="Pidoux A."/>
            <person name="Chen H.M."/>
            <person name="Robbertse B."/>
            <person name="Goldberg J.M."/>
            <person name="Aoki K."/>
            <person name="Bayne E.H."/>
            <person name="Berlin A.M."/>
            <person name="Desjardins C.A."/>
            <person name="Dobbs E."/>
            <person name="Dukaj L."/>
            <person name="Fan L."/>
            <person name="FitzGerald M.G."/>
            <person name="French C."/>
            <person name="Gujja S."/>
            <person name="Hansen K."/>
            <person name="Keifenheim D."/>
            <person name="Levin J.Z."/>
            <person name="Mosher R.A."/>
            <person name="Mueller C.A."/>
            <person name="Pfiffner J."/>
            <person name="Priest M."/>
            <person name="Russ C."/>
            <person name="Smialowska A."/>
            <person name="Swoboda P."/>
            <person name="Sykes S.M."/>
            <person name="Vaughn M."/>
            <person name="Vengrova S."/>
            <person name="Yoder R."/>
            <person name="Zeng Q."/>
            <person name="Allshire R."/>
            <person name="Baulcombe D."/>
            <person name="Birren B.W."/>
            <person name="Brown W."/>
            <person name="Ekwall K."/>
            <person name="Kellis M."/>
            <person name="Leatherwood J."/>
            <person name="Levin H."/>
            <person name="Margalit H."/>
            <person name="Martienssen R."/>
            <person name="Nieduszynski C.A."/>
            <person name="Spatafora J.W."/>
            <person name="Friedman N."/>
            <person name="Dalgaard J.Z."/>
            <person name="Baumann P."/>
            <person name="Niki H."/>
            <person name="Regev A."/>
            <person name="Nusbaum C."/>
        </authorList>
    </citation>
    <scope>NUCLEOTIDE SEQUENCE [LARGE SCALE GENOMIC DNA]</scope>
    <source>
        <strain evidence="3">OY26 / ATCC MYA-4695 / CBS 11777 / NBRC 106824 / NRRL Y48691</strain>
    </source>
</reference>
<name>S9VWF5_SCHCR</name>
<dbReference type="EMBL" id="KE546992">
    <property type="protein sequence ID" value="EPY50579.1"/>
    <property type="molecule type" value="Genomic_DNA"/>
</dbReference>